<feature type="compositionally biased region" description="Basic and acidic residues" evidence="1">
    <location>
        <begin position="179"/>
        <end position="189"/>
    </location>
</feature>
<feature type="chain" id="PRO_5042003000" evidence="2">
    <location>
        <begin position="20"/>
        <end position="196"/>
    </location>
</feature>
<accession>A0AAD7I9E3</accession>
<name>A0AAD7I9E3_9AGAR</name>
<feature type="region of interest" description="Disordered" evidence="1">
    <location>
        <begin position="147"/>
        <end position="196"/>
    </location>
</feature>
<keyword evidence="2" id="KW-0732">Signal</keyword>
<dbReference type="AlphaFoldDB" id="A0AAD7I9E3"/>
<feature type="signal peptide" evidence="2">
    <location>
        <begin position="1"/>
        <end position="19"/>
    </location>
</feature>
<evidence type="ECO:0000313" key="3">
    <source>
        <dbReference type="EMBL" id="KAJ7737082.1"/>
    </source>
</evidence>
<protein>
    <submittedName>
        <fullName evidence="3">Uncharacterized protein</fullName>
    </submittedName>
</protein>
<evidence type="ECO:0000256" key="1">
    <source>
        <dbReference type="SAM" id="MobiDB-lite"/>
    </source>
</evidence>
<feature type="compositionally biased region" description="Basic and acidic residues" evidence="1">
    <location>
        <begin position="152"/>
        <end position="165"/>
    </location>
</feature>
<evidence type="ECO:0000256" key="2">
    <source>
        <dbReference type="SAM" id="SignalP"/>
    </source>
</evidence>
<reference evidence="3" key="1">
    <citation type="submission" date="2023-03" db="EMBL/GenBank/DDBJ databases">
        <title>Massive genome expansion in bonnet fungi (Mycena s.s.) driven by repeated elements and novel gene families across ecological guilds.</title>
        <authorList>
            <consortium name="Lawrence Berkeley National Laboratory"/>
            <person name="Harder C.B."/>
            <person name="Miyauchi S."/>
            <person name="Viragh M."/>
            <person name="Kuo A."/>
            <person name="Thoen E."/>
            <person name="Andreopoulos B."/>
            <person name="Lu D."/>
            <person name="Skrede I."/>
            <person name="Drula E."/>
            <person name="Henrissat B."/>
            <person name="Morin E."/>
            <person name="Kohler A."/>
            <person name="Barry K."/>
            <person name="LaButti K."/>
            <person name="Morin E."/>
            <person name="Salamov A."/>
            <person name="Lipzen A."/>
            <person name="Mereny Z."/>
            <person name="Hegedus B."/>
            <person name="Baldrian P."/>
            <person name="Stursova M."/>
            <person name="Weitz H."/>
            <person name="Taylor A."/>
            <person name="Grigoriev I.V."/>
            <person name="Nagy L.G."/>
            <person name="Martin F."/>
            <person name="Kauserud H."/>
        </authorList>
    </citation>
    <scope>NUCLEOTIDE SEQUENCE</scope>
    <source>
        <strain evidence="3">CBHHK182m</strain>
    </source>
</reference>
<keyword evidence="4" id="KW-1185">Reference proteome</keyword>
<gene>
    <name evidence="3" type="ORF">B0H16DRAFT_1466356</name>
</gene>
<comment type="caution">
    <text evidence="3">The sequence shown here is derived from an EMBL/GenBank/DDBJ whole genome shotgun (WGS) entry which is preliminary data.</text>
</comment>
<dbReference type="Proteomes" id="UP001215598">
    <property type="component" value="Unassembled WGS sequence"/>
</dbReference>
<organism evidence="3 4">
    <name type="scientific">Mycena metata</name>
    <dbReference type="NCBI Taxonomy" id="1033252"/>
    <lineage>
        <taxon>Eukaryota</taxon>
        <taxon>Fungi</taxon>
        <taxon>Dikarya</taxon>
        <taxon>Basidiomycota</taxon>
        <taxon>Agaricomycotina</taxon>
        <taxon>Agaricomycetes</taxon>
        <taxon>Agaricomycetidae</taxon>
        <taxon>Agaricales</taxon>
        <taxon>Marasmiineae</taxon>
        <taxon>Mycenaceae</taxon>
        <taxon>Mycena</taxon>
    </lineage>
</organism>
<dbReference type="EMBL" id="JARKIB010000118">
    <property type="protein sequence ID" value="KAJ7737082.1"/>
    <property type="molecule type" value="Genomic_DNA"/>
</dbReference>
<feature type="region of interest" description="Disordered" evidence="1">
    <location>
        <begin position="55"/>
        <end position="81"/>
    </location>
</feature>
<proteinExistence type="predicted"/>
<sequence length="196" mass="21679">MKNSSSLLFMRFLALGVSAAPIATADDNQTLALRTGLLHTIGVVSSGTSVSHAGTVVKLPNSSKNSAKKSTGHSSQLRPKKKVKARLDIATESVSETENLGAGKSVHVKINEANRMPLKNEGYRRVGVQNYREEHRRPFVRECHIPRKKAQKTQEREVDRLRSVWRESGSMHTRGSQRTYRDHAPKAEKLAIAADS</sequence>
<evidence type="ECO:0000313" key="4">
    <source>
        <dbReference type="Proteomes" id="UP001215598"/>
    </source>
</evidence>